<gene>
    <name evidence="7" type="ORF">Fuma_03857</name>
</gene>
<dbReference type="AlphaFoldDB" id="A0A1P8WJK8"/>
<keyword evidence="4 5" id="KW-0472">Membrane</keyword>
<evidence type="ECO:0000256" key="5">
    <source>
        <dbReference type="SAM" id="Phobius"/>
    </source>
</evidence>
<evidence type="ECO:0000313" key="8">
    <source>
        <dbReference type="Proteomes" id="UP000187735"/>
    </source>
</evidence>
<evidence type="ECO:0000256" key="4">
    <source>
        <dbReference type="ARBA" id="ARBA00023136"/>
    </source>
</evidence>
<evidence type="ECO:0000256" key="1">
    <source>
        <dbReference type="ARBA" id="ARBA00004141"/>
    </source>
</evidence>
<dbReference type="Gene3D" id="1.20.1540.10">
    <property type="entry name" value="Rhomboid-like"/>
    <property type="match status" value="1"/>
</dbReference>
<evidence type="ECO:0000259" key="6">
    <source>
        <dbReference type="Pfam" id="PF01694"/>
    </source>
</evidence>
<protein>
    <submittedName>
        <fullName evidence="7">Rhomboid family protein</fullName>
    </submittedName>
</protein>
<name>A0A1P8WJK8_9PLAN</name>
<evidence type="ECO:0000256" key="2">
    <source>
        <dbReference type="ARBA" id="ARBA00022692"/>
    </source>
</evidence>
<dbReference type="OrthoDB" id="267668at2"/>
<feature type="transmembrane region" description="Helical" evidence="5">
    <location>
        <begin position="90"/>
        <end position="110"/>
    </location>
</feature>
<evidence type="ECO:0000313" key="7">
    <source>
        <dbReference type="EMBL" id="APZ94233.1"/>
    </source>
</evidence>
<dbReference type="InterPro" id="IPR035952">
    <property type="entry name" value="Rhomboid-like_sf"/>
</dbReference>
<feature type="domain" description="Peptidase S54 rhomboid" evidence="6">
    <location>
        <begin position="151"/>
        <end position="244"/>
    </location>
</feature>
<organism evidence="7 8">
    <name type="scientific">Fuerstiella marisgermanici</name>
    <dbReference type="NCBI Taxonomy" id="1891926"/>
    <lineage>
        <taxon>Bacteria</taxon>
        <taxon>Pseudomonadati</taxon>
        <taxon>Planctomycetota</taxon>
        <taxon>Planctomycetia</taxon>
        <taxon>Planctomycetales</taxon>
        <taxon>Planctomycetaceae</taxon>
        <taxon>Fuerstiella</taxon>
    </lineage>
</organism>
<dbReference type="GO" id="GO:0016020">
    <property type="term" value="C:membrane"/>
    <property type="evidence" value="ECO:0007669"/>
    <property type="project" value="UniProtKB-SubCell"/>
</dbReference>
<keyword evidence="8" id="KW-1185">Reference proteome</keyword>
<dbReference type="KEGG" id="fmr:Fuma_03857"/>
<sequence>MLIPISTDAPLYHYPISTAGLIVVNFLCFIVAGAGHSNDAWMLHYGTFNPLEWLLSIFAHIGFMHLIGNMIFLWAFGLIVEGKLGWRRFLIVYLIIGIGQSGLEQTIMLYRTDSHVLSSILNVDSKEELIDEILAEDPEYTEAEAEAWVNAFIKEYRGSSCGASSAIFGLLAICTVWAPKNEFHVVFLFFFRVFSFDVTIMGYALWYFGWEVVSFVMSDFGAGTAALHLMGAAIGFGVGVLYLKKDWVDCENWDLFRVLSGNYGRFADASTTVGSHADPVLMFGTSDVAVKDSVPDTSRRTKVSKRLAAINDLIDAGDFITASEKMFDLRMQDHKSQLTEKRLKKLSLGLLRADMPDDAEIYLEEYNERFPEDAAWARVRIAQLLLTHHKRPAAALAMLKQVRLSQLNAELQTLAKKVASVAKKLVKSGVEDAEPEW</sequence>
<dbReference type="RefSeq" id="WP_077025573.1">
    <property type="nucleotide sequence ID" value="NZ_CP017641.1"/>
</dbReference>
<dbReference type="PANTHER" id="PTHR43066">
    <property type="entry name" value="RHOMBOID-RELATED PROTEIN"/>
    <property type="match status" value="1"/>
</dbReference>
<feature type="transmembrane region" description="Helical" evidence="5">
    <location>
        <begin position="53"/>
        <end position="78"/>
    </location>
</feature>
<reference evidence="7 8" key="1">
    <citation type="journal article" date="2016" name="Front. Microbiol.">
        <title>Fuerstia marisgermanicae gen. nov., sp. nov., an Unusual Member of the Phylum Planctomycetes from the German Wadden Sea.</title>
        <authorList>
            <person name="Kohn T."/>
            <person name="Heuer A."/>
            <person name="Jogler M."/>
            <person name="Vollmers J."/>
            <person name="Boedeker C."/>
            <person name="Bunk B."/>
            <person name="Rast P."/>
            <person name="Borchert D."/>
            <person name="Glockner I."/>
            <person name="Freese H.M."/>
            <person name="Klenk H.P."/>
            <person name="Overmann J."/>
            <person name="Kaster A.K."/>
            <person name="Rohde M."/>
            <person name="Wiegand S."/>
            <person name="Jogler C."/>
        </authorList>
    </citation>
    <scope>NUCLEOTIDE SEQUENCE [LARGE SCALE GENOMIC DNA]</scope>
    <source>
        <strain evidence="7 8">NH11</strain>
    </source>
</reference>
<feature type="transmembrane region" description="Helical" evidence="5">
    <location>
        <begin position="156"/>
        <end position="178"/>
    </location>
</feature>
<keyword evidence="3 5" id="KW-1133">Transmembrane helix</keyword>
<dbReference type="GO" id="GO:0004252">
    <property type="term" value="F:serine-type endopeptidase activity"/>
    <property type="evidence" value="ECO:0007669"/>
    <property type="project" value="InterPro"/>
</dbReference>
<keyword evidence="2 5" id="KW-0812">Transmembrane</keyword>
<dbReference type="Proteomes" id="UP000187735">
    <property type="component" value="Chromosome"/>
</dbReference>
<feature type="transmembrane region" description="Helical" evidence="5">
    <location>
        <begin position="185"/>
        <end position="208"/>
    </location>
</feature>
<proteinExistence type="predicted"/>
<dbReference type="SUPFAM" id="SSF144091">
    <property type="entry name" value="Rhomboid-like"/>
    <property type="match status" value="1"/>
</dbReference>
<dbReference type="InterPro" id="IPR022764">
    <property type="entry name" value="Peptidase_S54_rhomboid_dom"/>
</dbReference>
<dbReference type="EMBL" id="CP017641">
    <property type="protein sequence ID" value="APZ94233.1"/>
    <property type="molecule type" value="Genomic_DNA"/>
</dbReference>
<comment type="subcellular location">
    <subcellularLocation>
        <location evidence="1">Membrane</location>
        <topology evidence="1">Multi-pass membrane protein</topology>
    </subcellularLocation>
</comment>
<evidence type="ECO:0000256" key="3">
    <source>
        <dbReference type="ARBA" id="ARBA00022989"/>
    </source>
</evidence>
<feature type="transmembrane region" description="Helical" evidence="5">
    <location>
        <begin position="12"/>
        <end position="33"/>
    </location>
</feature>
<accession>A0A1P8WJK8</accession>
<dbReference type="PANTHER" id="PTHR43066:SF5">
    <property type="entry name" value="RHOMBOID-LIKE PROTEIN 11, CHLOROPLASTIC-RELATED"/>
    <property type="match status" value="1"/>
</dbReference>
<feature type="transmembrane region" description="Helical" evidence="5">
    <location>
        <begin position="220"/>
        <end position="243"/>
    </location>
</feature>
<dbReference type="Pfam" id="PF01694">
    <property type="entry name" value="Rhomboid"/>
    <property type="match status" value="2"/>
</dbReference>
<feature type="domain" description="Peptidase S54 rhomboid" evidence="6">
    <location>
        <begin position="52"/>
        <end position="103"/>
    </location>
</feature>
<dbReference type="STRING" id="1891926.Fuma_03857"/>